<proteinExistence type="predicted"/>
<organism evidence="1 2">
    <name type="scientific">Romanomermis culicivorax</name>
    <name type="common">Nematode worm</name>
    <dbReference type="NCBI Taxonomy" id="13658"/>
    <lineage>
        <taxon>Eukaryota</taxon>
        <taxon>Metazoa</taxon>
        <taxon>Ecdysozoa</taxon>
        <taxon>Nematoda</taxon>
        <taxon>Enoplea</taxon>
        <taxon>Dorylaimia</taxon>
        <taxon>Mermithida</taxon>
        <taxon>Mermithoidea</taxon>
        <taxon>Mermithidae</taxon>
        <taxon>Romanomermis</taxon>
    </lineage>
</organism>
<dbReference type="Proteomes" id="UP000887565">
    <property type="component" value="Unplaced"/>
</dbReference>
<dbReference type="AlphaFoldDB" id="A0A915L5X3"/>
<protein>
    <submittedName>
        <fullName evidence="2">Uncharacterized protein</fullName>
    </submittedName>
</protein>
<accession>A0A915L5X3</accession>
<reference evidence="2" key="1">
    <citation type="submission" date="2022-11" db="UniProtKB">
        <authorList>
            <consortium name="WormBaseParasite"/>
        </authorList>
    </citation>
    <scope>IDENTIFICATION</scope>
</reference>
<evidence type="ECO:0000313" key="2">
    <source>
        <dbReference type="WBParaSite" id="nRc.2.0.1.t46419-RA"/>
    </source>
</evidence>
<dbReference type="WBParaSite" id="nRc.2.0.1.t46419-RA">
    <property type="protein sequence ID" value="nRc.2.0.1.t46419-RA"/>
    <property type="gene ID" value="nRc.2.0.1.g46419"/>
</dbReference>
<keyword evidence="1" id="KW-1185">Reference proteome</keyword>
<name>A0A915L5X3_ROMCU</name>
<evidence type="ECO:0000313" key="1">
    <source>
        <dbReference type="Proteomes" id="UP000887565"/>
    </source>
</evidence>
<sequence length="74" mass="8530">MCFVPTLVSKSKFFALDAEQVTLGIRLIFSPKLRKFRFKSLEQTRITEPLAALLKALLIDEAMLLCRVEEDDRD</sequence>